<dbReference type="InterPro" id="IPR038213">
    <property type="entry name" value="IFI6/IFI27-like_sf"/>
</dbReference>
<dbReference type="AlphaFoldDB" id="A0A8H6YBI3"/>
<dbReference type="Proteomes" id="UP000623467">
    <property type="component" value="Unassembled WGS sequence"/>
</dbReference>
<accession>A0A8H6YBI3</accession>
<comment type="caution">
    <text evidence="1">The sequence shown here is derived from an EMBL/GenBank/DDBJ whole genome shotgun (WGS) entry which is preliminary data.</text>
</comment>
<protein>
    <submittedName>
        <fullName evidence="1">Uncharacterized protein</fullName>
    </submittedName>
</protein>
<name>A0A8H6YBI3_9AGAR</name>
<dbReference type="EMBL" id="JACAZH010000011">
    <property type="protein sequence ID" value="KAF7355696.1"/>
    <property type="molecule type" value="Genomic_DNA"/>
</dbReference>
<evidence type="ECO:0000313" key="1">
    <source>
        <dbReference type="EMBL" id="KAF7355696.1"/>
    </source>
</evidence>
<dbReference type="Gene3D" id="6.10.110.10">
    <property type="match status" value="1"/>
</dbReference>
<evidence type="ECO:0000313" key="2">
    <source>
        <dbReference type="Proteomes" id="UP000623467"/>
    </source>
</evidence>
<reference evidence="1" key="1">
    <citation type="submission" date="2020-05" db="EMBL/GenBank/DDBJ databases">
        <title>Mycena genomes resolve the evolution of fungal bioluminescence.</title>
        <authorList>
            <person name="Tsai I.J."/>
        </authorList>
    </citation>
    <scope>NUCLEOTIDE SEQUENCE</scope>
    <source>
        <strain evidence="1">160909Yilan</strain>
    </source>
</reference>
<dbReference type="OrthoDB" id="440424at2759"/>
<keyword evidence="2" id="KW-1185">Reference proteome</keyword>
<sequence>MLDLENFARVGGEVFGQFGEVVRQFSEKLVEEAARHTNNGEVVVQIGGAAWQFGGNLVEQAAMHTNNGEIFVQLGEAAWQHVEKLAGEAAEHAKDFGGKTGELKEHMKMIVDGAWALHAKIHADGAIASDVQRGFDQVFQELQAMFPAPKEALGHEERQKVVSLALDKAETVLKAVCAQHGVLEERVAGPWEAVRGAIETVVVLLGDLAEQHPHLLAALLVAGSLMLVPAFLRPLLQLFGFGRAGPVKGTVASWAQSVFYGPAVSKGSLFAWAQKSVMS</sequence>
<proteinExistence type="predicted"/>
<gene>
    <name evidence="1" type="ORF">MSAN_01487400</name>
</gene>
<organism evidence="1 2">
    <name type="scientific">Mycena sanguinolenta</name>
    <dbReference type="NCBI Taxonomy" id="230812"/>
    <lineage>
        <taxon>Eukaryota</taxon>
        <taxon>Fungi</taxon>
        <taxon>Dikarya</taxon>
        <taxon>Basidiomycota</taxon>
        <taxon>Agaricomycotina</taxon>
        <taxon>Agaricomycetes</taxon>
        <taxon>Agaricomycetidae</taxon>
        <taxon>Agaricales</taxon>
        <taxon>Marasmiineae</taxon>
        <taxon>Mycenaceae</taxon>
        <taxon>Mycena</taxon>
    </lineage>
</organism>